<dbReference type="PANTHER" id="PTHR19871:SF14">
    <property type="entry name" value="DUF4062 DOMAIN-CONTAINING PROTEIN"/>
    <property type="match status" value="1"/>
</dbReference>
<dbReference type="EMBL" id="CAAALY010260310">
    <property type="protein sequence ID" value="VEL39164.1"/>
    <property type="molecule type" value="Genomic_DNA"/>
</dbReference>
<evidence type="ECO:0000313" key="4">
    <source>
        <dbReference type="EMBL" id="VEL39164.1"/>
    </source>
</evidence>
<organism evidence="4 5">
    <name type="scientific">Protopolystoma xenopodis</name>
    <dbReference type="NCBI Taxonomy" id="117903"/>
    <lineage>
        <taxon>Eukaryota</taxon>
        <taxon>Metazoa</taxon>
        <taxon>Spiralia</taxon>
        <taxon>Lophotrochozoa</taxon>
        <taxon>Platyhelminthes</taxon>
        <taxon>Monogenea</taxon>
        <taxon>Polyopisthocotylea</taxon>
        <taxon>Polystomatidea</taxon>
        <taxon>Polystomatidae</taxon>
        <taxon>Protopolystoma</taxon>
    </lineage>
</organism>
<keyword evidence="1" id="KW-0853">WD repeat</keyword>
<evidence type="ECO:0000256" key="1">
    <source>
        <dbReference type="ARBA" id="ARBA00022574"/>
    </source>
</evidence>
<gene>
    <name evidence="4" type="ORF">PXEA_LOCUS32604</name>
</gene>
<dbReference type="InterPro" id="IPR057588">
    <property type="entry name" value="NWD1/2-like_WH"/>
</dbReference>
<keyword evidence="2" id="KW-0677">Repeat</keyword>
<dbReference type="AlphaFoldDB" id="A0A3S5AW22"/>
<protein>
    <recommendedName>
        <fullName evidence="3">NWD1/2-like winged helix-turn-helix domain-containing protein</fullName>
    </recommendedName>
</protein>
<dbReference type="OrthoDB" id="2325716at2759"/>
<name>A0A3S5AW22_9PLAT</name>
<dbReference type="Pfam" id="PF25469">
    <property type="entry name" value="WHD_NWD1"/>
    <property type="match status" value="1"/>
</dbReference>
<evidence type="ECO:0000259" key="3">
    <source>
        <dbReference type="Pfam" id="PF25469"/>
    </source>
</evidence>
<dbReference type="PANTHER" id="PTHR19871">
    <property type="entry name" value="BETA TRANSDUCIN-RELATED PROTEIN"/>
    <property type="match status" value="1"/>
</dbReference>
<evidence type="ECO:0000256" key="2">
    <source>
        <dbReference type="ARBA" id="ARBA00022737"/>
    </source>
</evidence>
<evidence type="ECO:0000313" key="5">
    <source>
        <dbReference type="Proteomes" id="UP000784294"/>
    </source>
</evidence>
<dbReference type="InterPro" id="IPR052752">
    <property type="entry name" value="NACHT-WD_repeat"/>
</dbReference>
<dbReference type="Proteomes" id="UP000784294">
    <property type="component" value="Unassembled WGS sequence"/>
</dbReference>
<reference evidence="4" key="1">
    <citation type="submission" date="2018-11" db="EMBL/GenBank/DDBJ databases">
        <authorList>
            <consortium name="Pathogen Informatics"/>
        </authorList>
    </citation>
    <scope>NUCLEOTIDE SEQUENCE</scope>
</reference>
<feature type="domain" description="NWD1/2-like winged helix-turn-helix" evidence="3">
    <location>
        <begin position="50"/>
        <end position="131"/>
    </location>
</feature>
<proteinExistence type="predicted"/>
<keyword evidence="5" id="KW-1185">Reference proteome</keyword>
<comment type="caution">
    <text evidence="4">The sequence shown here is derived from an EMBL/GenBank/DDBJ whole genome shotgun (WGS) entry which is preliminary data.</text>
</comment>
<accession>A0A3S5AW22</accession>
<sequence>MWRSWQAPAIYAYSTLRHTHNEQQYEAFGSDEEINRAVLQFPNLHIGANIREAILDLFSNLQFNHGGLLTSHALSFLTLSQSGLTEGELLDLLSLDDDVLRDTFQHHLPSLIRMPQHVWTRLKGCIGSFLTTREEEGVPLFFWFAHGSV</sequence>